<dbReference type="EMBL" id="GGEC01080535">
    <property type="protein sequence ID" value="MBX61019.1"/>
    <property type="molecule type" value="Transcribed_RNA"/>
</dbReference>
<name>A0A2P2Q258_RHIMU</name>
<evidence type="ECO:0000313" key="1">
    <source>
        <dbReference type="EMBL" id="MBX61019.1"/>
    </source>
</evidence>
<dbReference type="AlphaFoldDB" id="A0A2P2Q258"/>
<proteinExistence type="predicted"/>
<reference evidence="1" key="1">
    <citation type="submission" date="2018-02" db="EMBL/GenBank/DDBJ databases">
        <title>Rhizophora mucronata_Transcriptome.</title>
        <authorList>
            <person name="Meera S.P."/>
            <person name="Sreeshan A."/>
            <person name="Augustine A."/>
        </authorList>
    </citation>
    <scope>NUCLEOTIDE SEQUENCE</scope>
    <source>
        <tissue evidence="1">Leaf</tissue>
    </source>
</reference>
<accession>A0A2P2Q258</accession>
<protein>
    <submittedName>
        <fullName evidence="1">Uncharacterized protein</fullName>
    </submittedName>
</protein>
<organism evidence="1">
    <name type="scientific">Rhizophora mucronata</name>
    <name type="common">Asiatic mangrove</name>
    <dbReference type="NCBI Taxonomy" id="61149"/>
    <lineage>
        <taxon>Eukaryota</taxon>
        <taxon>Viridiplantae</taxon>
        <taxon>Streptophyta</taxon>
        <taxon>Embryophyta</taxon>
        <taxon>Tracheophyta</taxon>
        <taxon>Spermatophyta</taxon>
        <taxon>Magnoliopsida</taxon>
        <taxon>eudicotyledons</taxon>
        <taxon>Gunneridae</taxon>
        <taxon>Pentapetalae</taxon>
        <taxon>rosids</taxon>
        <taxon>fabids</taxon>
        <taxon>Malpighiales</taxon>
        <taxon>Rhizophoraceae</taxon>
        <taxon>Rhizophora</taxon>
    </lineage>
</organism>
<sequence length="27" mass="3217">MVCVLDYYMKRLSVKKKTILLTFRAPV</sequence>